<accession>A0A0V8JIP3</accession>
<dbReference type="AlphaFoldDB" id="A0A0V8JIP3"/>
<evidence type="ECO:0000256" key="4">
    <source>
        <dbReference type="ARBA" id="ARBA00022741"/>
    </source>
</evidence>
<dbReference type="Pfam" id="PF07730">
    <property type="entry name" value="HisKA_3"/>
    <property type="match status" value="1"/>
</dbReference>
<dbReference type="GO" id="GO:0016020">
    <property type="term" value="C:membrane"/>
    <property type="evidence" value="ECO:0007669"/>
    <property type="project" value="InterPro"/>
</dbReference>
<reference evidence="11 12" key="1">
    <citation type="submission" date="2015-11" db="EMBL/GenBank/DDBJ databases">
        <title>Bacillus caseinolyticus sp nov.</title>
        <authorList>
            <person name="Dastager S.G."/>
            <person name="Mawlankar R."/>
        </authorList>
    </citation>
    <scope>NUCLEOTIDE SEQUENCE [LARGE SCALE GENOMIC DNA]</scope>
    <source>
        <strain evidence="11 12">SGD-V-76</strain>
    </source>
</reference>
<keyword evidence="3" id="KW-0808">Transferase</keyword>
<dbReference type="RefSeq" id="WP_025910315.1">
    <property type="nucleotide sequence ID" value="NZ_KQ758693.1"/>
</dbReference>
<keyword evidence="7" id="KW-0902">Two-component regulatory system</keyword>
<dbReference type="Proteomes" id="UP000053681">
    <property type="component" value="Unassembled WGS sequence"/>
</dbReference>
<protein>
    <recommendedName>
        <fullName evidence="2">histidine kinase</fullName>
        <ecNumber evidence="2">2.7.13.3</ecNumber>
    </recommendedName>
</protein>
<dbReference type="EC" id="2.7.13.3" evidence="2"/>
<dbReference type="InterPro" id="IPR050482">
    <property type="entry name" value="Sensor_HK_TwoCompSys"/>
</dbReference>
<proteinExistence type="predicted"/>
<dbReference type="Pfam" id="PF23540">
    <property type="entry name" value="DesK_N"/>
    <property type="match status" value="1"/>
</dbReference>
<keyword evidence="4" id="KW-0547">Nucleotide-binding</keyword>
<evidence type="ECO:0000256" key="5">
    <source>
        <dbReference type="ARBA" id="ARBA00022777"/>
    </source>
</evidence>
<dbReference type="InterPro" id="IPR011712">
    <property type="entry name" value="Sig_transdc_His_kin_sub3_dim/P"/>
</dbReference>
<evidence type="ECO:0000256" key="8">
    <source>
        <dbReference type="SAM" id="Coils"/>
    </source>
</evidence>
<feature type="transmembrane region" description="Helical" evidence="9">
    <location>
        <begin position="38"/>
        <end position="58"/>
    </location>
</feature>
<dbReference type="PANTHER" id="PTHR24421:SF63">
    <property type="entry name" value="SENSOR HISTIDINE KINASE DESK"/>
    <property type="match status" value="1"/>
</dbReference>
<organism evidence="11 12">
    <name type="scientific">Priestia veravalensis</name>
    <dbReference type="NCBI Taxonomy" id="1414648"/>
    <lineage>
        <taxon>Bacteria</taxon>
        <taxon>Bacillati</taxon>
        <taxon>Bacillota</taxon>
        <taxon>Bacilli</taxon>
        <taxon>Bacillales</taxon>
        <taxon>Bacillaceae</taxon>
        <taxon>Priestia</taxon>
    </lineage>
</organism>
<feature type="coiled-coil region" evidence="8">
    <location>
        <begin position="161"/>
        <end position="188"/>
    </location>
</feature>
<keyword evidence="9" id="KW-0812">Transmembrane</keyword>
<evidence type="ECO:0000313" key="12">
    <source>
        <dbReference type="Proteomes" id="UP000053681"/>
    </source>
</evidence>
<keyword evidence="5 11" id="KW-0418">Kinase</keyword>
<evidence type="ECO:0000256" key="7">
    <source>
        <dbReference type="ARBA" id="ARBA00023012"/>
    </source>
</evidence>
<dbReference type="PANTHER" id="PTHR24421">
    <property type="entry name" value="NITRATE/NITRITE SENSOR PROTEIN NARX-RELATED"/>
    <property type="match status" value="1"/>
</dbReference>
<dbReference type="InterPro" id="IPR003594">
    <property type="entry name" value="HATPase_dom"/>
</dbReference>
<evidence type="ECO:0000256" key="3">
    <source>
        <dbReference type="ARBA" id="ARBA00022679"/>
    </source>
</evidence>
<sequence>MKKKDTIFQKITGMSPYIWTVFSLLPFYFVFQSSSMNEIVLGILLTILFFIFYRIAFISKGWPIYVWTILLISISIAMTTLFSYVYFSFYFAFFLAYFIGNVQKWLTFITLYIIHLVSTAISLNYNMVAQEELFVRQLPVMIIIYMSVIIFPFTIYNRKKRERLEEQLEDANKRISELVKQEERQRIARDLHDTLGQKLSLIGLKSDLARKLINKDPEQARAELKDVQQTARTALNEVRKLVSQMRGIRLKEELVRVEQILSVAEIEFIHNELTLSNVSPLTENILSMCLKEAVTNVVKHSKASCCEVNIVQSTDEIMITIQDNGQGIASKDAFQHGNGLIGMRERLEFVNGTLDIQSDEGTKIIVKVPSVRKQVEKEEEK</sequence>
<feature type="domain" description="Histidine kinase" evidence="10">
    <location>
        <begin position="190"/>
        <end position="372"/>
    </location>
</feature>
<evidence type="ECO:0000256" key="6">
    <source>
        <dbReference type="ARBA" id="ARBA00022840"/>
    </source>
</evidence>
<gene>
    <name evidence="11" type="ORF">AS180_18025</name>
</gene>
<dbReference type="GO" id="GO:0046983">
    <property type="term" value="F:protein dimerization activity"/>
    <property type="evidence" value="ECO:0007669"/>
    <property type="project" value="InterPro"/>
</dbReference>
<evidence type="ECO:0000313" key="11">
    <source>
        <dbReference type="EMBL" id="KSU86544.1"/>
    </source>
</evidence>
<keyword evidence="9" id="KW-0472">Membrane</keyword>
<evidence type="ECO:0000256" key="1">
    <source>
        <dbReference type="ARBA" id="ARBA00000085"/>
    </source>
</evidence>
<keyword evidence="9" id="KW-1133">Transmembrane helix</keyword>
<dbReference type="SUPFAM" id="SSF55874">
    <property type="entry name" value="ATPase domain of HSP90 chaperone/DNA topoisomerase II/histidine kinase"/>
    <property type="match status" value="1"/>
</dbReference>
<dbReference type="CDD" id="cd16917">
    <property type="entry name" value="HATPase_UhpB-NarQ-NarX-like"/>
    <property type="match status" value="1"/>
</dbReference>
<dbReference type="Pfam" id="PF02518">
    <property type="entry name" value="HATPase_c"/>
    <property type="match status" value="1"/>
</dbReference>
<dbReference type="InterPro" id="IPR005467">
    <property type="entry name" value="His_kinase_dom"/>
</dbReference>
<evidence type="ECO:0000256" key="9">
    <source>
        <dbReference type="SAM" id="Phobius"/>
    </source>
</evidence>
<evidence type="ECO:0000259" key="10">
    <source>
        <dbReference type="PROSITE" id="PS50109"/>
    </source>
</evidence>
<dbReference type="Gene3D" id="1.20.5.1930">
    <property type="match status" value="1"/>
</dbReference>
<feature type="transmembrane region" description="Helical" evidence="9">
    <location>
        <begin position="105"/>
        <end position="125"/>
    </location>
</feature>
<keyword evidence="6" id="KW-0067">ATP-binding</keyword>
<dbReference type="GO" id="GO:0005524">
    <property type="term" value="F:ATP binding"/>
    <property type="evidence" value="ECO:0007669"/>
    <property type="project" value="UniProtKB-KW"/>
</dbReference>
<name>A0A0V8JIP3_9BACI</name>
<dbReference type="InterPro" id="IPR036890">
    <property type="entry name" value="HATPase_C_sf"/>
</dbReference>
<dbReference type="EMBL" id="LNQP01000078">
    <property type="protein sequence ID" value="KSU86544.1"/>
    <property type="molecule type" value="Genomic_DNA"/>
</dbReference>
<keyword evidence="12" id="KW-1185">Reference proteome</keyword>
<feature type="transmembrane region" description="Helical" evidence="9">
    <location>
        <begin position="64"/>
        <end position="93"/>
    </location>
</feature>
<feature type="transmembrane region" description="Helical" evidence="9">
    <location>
        <begin position="137"/>
        <end position="156"/>
    </location>
</feature>
<keyword evidence="8" id="KW-0175">Coiled coil</keyword>
<comment type="catalytic activity">
    <reaction evidence="1">
        <text>ATP + protein L-histidine = ADP + protein N-phospho-L-histidine.</text>
        <dbReference type="EC" id="2.7.13.3"/>
    </reaction>
</comment>
<dbReference type="InterPro" id="IPR056374">
    <property type="entry name" value="DesK/YvfT_N"/>
</dbReference>
<comment type="caution">
    <text evidence="11">The sequence shown here is derived from an EMBL/GenBank/DDBJ whole genome shotgun (WGS) entry which is preliminary data.</text>
</comment>
<dbReference type="GO" id="GO:0000155">
    <property type="term" value="F:phosphorelay sensor kinase activity"/>
    <property type="evidence" value="ECO:0007669"/>
    <property type="project" value="InterPro"/>
</dbReference>
<feature type="transmembrane region" description="Helical" evidence="9">
    <location>
        <begin position="14"/>
        <end position="31"/>
    </location>
</feature>
<evidence type="ECO:0000256" key="2">
    <source>
        <dbReference type="ARBA" id="ARBA00012438"/>
    </source>
</evidence>
<dbReference type="PROSITE" id="PS50109">
    <property type="entry name" value="HIS_KIN"/>
    <property type="match status" value="1"/>
</dbReference>
<dbReference type="Gene3D" id="3.30.565.10">
    <property type="entry name" value="Histidine kinase-like ATPase, C-terminal domain"/>
    <property type="match status" value="1"/>
</dbReference>